<proteinExistence type="predicted"/>
<comment type="caution">
    <text evidence="1">The sequence shown here is derived from an EMBL/GenBank/DDBJ whole genome shotgun (WGS) entry which is preliminary data.</text>
</comment>
<sequence>MLGSIFHSIFVDLRIYGCQNFLSLMNTFRISANQNRLQPTYIGIVIKILNKWVSSLKTSKCKALYG</sequence>
<gene>
    <name evidence="1" type="ORF">MENTE1834_LOCUS36475</name>
</gene>
<protein>
    <submittedName>
        <fullName evidence="1">Uncharacterized protein</fullName>
    </submittedName>
</protein>
<dbReference type="EMBL" id="CAVMJV010000074">
    <property type="protein sequence ID" value="CAK5088794.1"/>
    <property type="molecule type" value="Genomic_DNA"/>
</dbReference>
<reference evidence="1" key="1">
    <citation type="submission" date="2023-11" db="EMBL/GenBank/DDBJ databases">
        <authorList>
            <person name="Poullet M."/>
        </authorList>
    </citation>
    <scope>NUCLEOTIDE SEQUENCE</scope>
    <source>
        <strain evidence="1">E1834</strain>
    </source>
</reference>
<organism evidence="1 2">
    <name type="scientific">Meloidogyne enterolobii</name>
    <name type="common">Root-knot nematode worm</name>
    <name type="synonym">Meloidogyne mayaguensis</name>
    <dbReference type="NCBI Taxonomy" id="390850"/>
    <lineage>
        <taxon>Eukaryota</taxon>
        <taxon>Metazoa</taxon>
        <taxon>Ecdysozoa</taxon>
        <taxon>Nematoda</taxon>
        <taxon>Chromadorea</taxon>
        <taxon>Rhabditida</taxon>
        <taxon>Tylenchina</taxon>
        <taxon>Tylenchomorpha</taxon>
        <taxon>Tylenchoidea</taxon>
        <taxon>Meloidogynidae</taxon>
        <taxon>Meloidogyninae</taxon>
        <taxon>Meloidogyne</taxon>
    </lineage>
</organism>
<evidence type="ECO:0000313" key="2">
    <source>
        <dbReference type="Proteomes" id="UP001497535"/>
    </source>
</evidence>
<name>A0ACB1ABW5_MELEN</name>
<dbReference type="Proteomes" id="UP001497535">
    <property type="component" value="Unassembled WGS sequence"/>
</dbReference>
<keyword evidence="2" id="KW-1185">Reference proteome</keyword>
<accession>A0ACB1ABW5</accession>
<evidence type="ECO:0000313" key="1">
    <source>
        <dbReference type="EMBL" id="CAK5088794.1"/>
    </source>
</evidence>